<evidence type="ECO:0000256" key="2">
    <source>
        <dbReference type="ARBA" id="ARBA00022734"/>
    </source>
</evidence>
<dbReference type="SMART" id="SM00034">
    <property type="entry name" value="CLECT"/>
    <property type="match status" value="1"/>
</dbReference>
<keyword evidence="5" id="KW-1133">Transmembrane helix</keyword>
<keyword evidence="5" id="KW-0812">Transmembrane</keyword>
<dbReference type="AlphaFoldDB" id="A0AA88TQ12"/>
<name>A0AA88TQ12_9TELE</name>
<dbReference type="InterPro" id="IPR016187">
    <property type="entry name" value="CTDL_fold"/>
</dbReference>
<feature type="transmembrane region" description="Helical" evidence="5">
    <location>
        <begin position="88"/>
        <end position="110"/>
    </location>
</feature>
<dbReference type="Proteomes" id="UP001187343">
    <property type="component" value="Unassembled WGS sequence"/>
</dbReference>
<dbReference type="GO" id="GO:0016020">
    <property type="term" value="C:membrane"/>
    <property type="evidence" value="ECO:0007669"/>
    <property type="project" value="UniProtKB-SubCell"/>
</dbReference>
<comment type="caution">
    <text evidence="7">The sequence shown here is derived from an EMBL/GenBank/DDBJ whole genome shotgun (WGS) entry which is preliminary data.</text>
</comment>
<evidence type="ECO:0000256" key="5">
    <source>
        <dbReference type="SAM" id="Phobius"/>
    </source>
</evidence>
<evidence type="ECO:0000256" key="4">
    <source>
        <dbReference type="ARBA" id="ARBA00023180"/>
    </source>
</evidence>
<proteinExistence type="predicted"/>
<keyword evidence="8" id="KW-1185">Reference proteome</keyword>
<evidence type="ECO:0000256" key="3">
    <source>
        <dbReference type="ARBA" id="ARBA00023157"/>
    </source>
</evidence>
<dbReference type="PANTHER" id="PTHR46490:SF6">
    <property type="entry name" value="ASIALOGLYCOPROTEIN RECEPTOR 1-LIKE-RELATED"/>
    <property type="match status" value="1"/>
</dbReference>
<dbReference type="InterPro" id="IPR001304">
    <property type="entry name" value="C-type_lectin-like"/>
</dbReference>
<accession>A0AA88TQ12</accession>
<dbReference type="InterPro" id="IPR052309">
    <property type="entry name" value="C-type_Lectin_Domain_Fam1"/>
</dbReference>
<keyword evidence="4" id="KW-0325">Glycoprotein</keyword>
<dbReference type="InterPro" id="IPR033992">
    <property type="entry name" value="NKR-like_CTLD"/>
</dbReference>
<dbReference type="InterPro" id="IPR016186">
    <property type="entry name" value="C-type_lectin-like/link_sf"/>
</dbReference>
<dbReference type="SUPFAM" id="SSF56436">
    <property type="entry name" value="C-type lectin-like"/>
    <property type="match status" value="1"/>
</dbReference>
<keyword evidence="3" id="KW-1015">Disulfide bond</keyword>
<protein>
    <recommendedName>
        <fullName evidence="6">C-type lectin domain-containing protein</fullName>
    </recommendedName>
</protein>
<feature type="domain" description="C-type lectin" evidence="6">
    <location>
        <begin position="191"/>
        <end position="310"/>
    </location>
</feature>
<reference evidence="7" key="1">
    <citation type="submission" date="2023-08" db="EMBL/GenBank/DDBJ databases">
        <title>Chromosome-level Genome Assembly of mud carp (Cirrhinus molitorella).</title>
        <authorList>
            <person name="Liu H."/>
        </authorList>
    </citation>
    <scope>NUCLEOTIDE SEQUENCE</scope>
    <source>
        <strain evidence="7">Prfri</strain>
        <tissue evidence="7">Muscle</tissue>
    </source>
</reference>
<dbReference type="PANTHER" id="PTHR46490">
    <property type="entry name" value="C-TYPE LECTIN DOMAIN FAMILY 12 MEMBER A-RELATED"/>
    <property type="match status" value="1"/>
</dbReference>
<dbReference type="CDD" id="cd03593">
    <property type="entry name" value="CLECT_NK_receptors_like"/>
    <property type="match status" value="1"/>
</dbReference>
<organism evidence="7 8">
    <name type="scientific">Cirrhinus molitorella</name>
    <name type="common">mud carp</name>
    <dbReference type="NCBI Taxonomy" id="172907"/>
    <lineage>
        <taxon>Eukaryota</taxon>
        <taxon>Metazoa</taxon>
        <taxon>Chordata</taxon>
        <taxon>Craniata</taxon>
        <taxon>Vertebrata</taxon>
        <taxon>Euteleostomi</taxon>
        <taxon>Actinopterygii</taxon>
        <taxon>Neopterygii</taxon>
        <taxon>Teleostei</taxon>
        <taxon>Ostariophysi</taxon>
        <taxon>Cypriniformes</taxon>
        <taxon>Cyprinidae</taxon>
        <taxon>Labeoninae</taxon>
        <taxon>Labeonini</taxon>
        <taxon>Cirrhinus</taxon>
    </lineage>
</organism>
<dbReference type="GO" id="GO:0030246">
    <property type="term" value="F:carbohydrate binding"/>
    <property type="evidence" value="ECO:0007669"/>
    <property type="project" value="UniProtKB-KW"/>
</dbReference>
<keyword evidence="2" id="KW-0430">Lectin</keyword>
<gene>
    <name evidence="7" type="ORF">Q8A67_007661</name>
</gene>
<dbReference type="Pfam" id="PF00059">
    <property type="entry name" value="Lectin_C"/>
    <property type="match status" value="1"/>
</dbReference>
<sequence>MEEELCYSSIVFKPNDNVKSVVQLEESVLYAEVNVKRSTSQTPPETPVLSCAAAEHPLNKSVLPAHESLIEEKNAATQISPVYRQASVFLGLLCFLLLTVLTAVSVFSYINMSKYNNILALHTKEKTINLQLLGDKEVLEQERARLTTQGEQMNATLHLILKKRNFLVAMHCQSTGNGVQCTPCPEKWIQNGSSCYFFYEHEPLKTWKECQKYCNGYEAQLATIDSVEDQEFINQHTKPYYDVYHGYWIGLSQNTEKTWVWTTGAGLVEGLWIRAPSGRYKDCVLSMLSTNPLKSWISEDCYMYNRCICEMDAITWPTFLQAQRNQSDPST</sequence>
<evidence type="ECO:0000313" key="7">
    <source>
        <dbReference type="EMBL" id="KAK2902948.1"/>
    </source>
</evidence>
<dbReference type="Gene3D" id="3.10.100.10">
    <property type="entry name" value="Mannose-Binding Protein A, subunit A"/>
    <property type="match status" value="1"/>
</dbReference>
<dbReference type="EMBL" id="JAUYZG010000007">
    <property type="protein sequence ID" value="KAK2902948.1"/>
    <property type="molecule type" value="Genomic_DNA"/>
</dbReference>
<evidence type="ECO:0000259" key="6">
    <source>
        <dbReference type="PROSITE" id="PS50041"/>
    </source>
</evidence>
<comment type="subcellular location">
    <subcellularLocation>
        <location evidence="1">Membrane</location>
        <topology evidence="1">Single-pass membrane protein</topology>
    </subcellularLocation>
</comment>
<dbReference type="PROSITE" id="PS50041">
    <property type="entry name" value="C_TYPE_LECTIN_2"/>
    <property type="match status" value="1"/>
</dbReference>
<keyword evidence="5" id="KW-0472">Membrane</keyword>
<evidence type="ECO:0000256" key="1">
    <source>
        <dbReference type="ARBA" id="ARBA00004167"/>
    </source>
</evidence>
<evidence type="ECO:0000313" key="8">
    <source>
        <dbReference type="Proteomes" id="UP001187343"/>
    </source>
</evidence>